<evidence type="ECO:0000256" key="1">
    <source>
        <dbReference type="ARBA" id="ARBA00011046"/>
    </source>
</evidence>
<comment type="similarity">
    <text evidence="1">Belongs to the BlaI transcriptional regulatory family.</text>
</comment>
<accession>A0ABU7VM17</accession>
<sequence length="138" mass="16083">MKMNTFKYQGSGLERFFGPLEAKVMEVIWARTEPTTIKEVNARISADKPMSFNTIMTVMNRLVDKGILQKKQQAKSYVYSAVITKERFLEEQSKELSYDLVKEFGSLAVTHMIDAMEQVDPELLNQLEQQIQQWKKDR</sequence>
<name>A0ABU7VM17_9BACL</name>
<dbReference type="Pfam" id="PF03965">
    <property type="entry name" value="Penicillinase_R"/>
    <property type="match status" value="1"/>
</dbReference>
<comment type="caution">
    <text evidence="5">The sequence shown here is derived from an EMBL/GenBank/DDBJ whole genome shotgun (WGS) entry which is preliminary data.</text>
</comment>
<evidence type="ECO:0000256" key="4">
    <source>
        <dbReference type="ARBA" id="ARBA00023163"/>
    </source>
</evidence>
<organism evidence="5 6">
    <name type="scientific">Paenibacillus haidiansis</name>
    <dbReference type="NCBI Taxonomy" id="1574488"/>
    <lineage>
        <taxon>Bacteria</taxon>
        <taxon>Bacillati</taxon>
        <taxon>Bacillota</taxon>
        <taxon>Bacilli</taxon>
        <taxon>Bacillales</taxon>
        <taxon>Paenibacillaceae</taxon>
        <taxon>Paenibacillus</taxon>
    </lineage>
</organism>
<keyword evidence="3" id="KW-0238">DNA-binding</keyword>
<evidence type="ECO:0000256" key="3">
    <source>
        <dbReference type="ARBA" id="ARBA00023125"/>
    </source>
</evidence>
<evidence type="ECO:0000313" key="6">
    <source>
        <dbReference type="Proteomes" id="UP001306950"/>
    </source>
</evidence>
<dbReference type="InterPro" id="IPR036388">
    <property type="entry name" value="WH-like_DNA-bd_sf"/>
</dbReference>
<keyword evidence="4" id="KW-0804">Transcription</keyword>
<dbReference type="InterPro" id="IPR005650">
    <property type="entry name" value="BlaI_family"/>
</dbReference>
<dbReference type="PIRSF" id="PIRSF019455">
    <property type="entry name" value="CopR_AtkY"/>
    <property type="match status" value="1"/>
</dbReference>
<proteinExistence type="inferred from homology"/>
<gene>
    <name evidence="5" type="ORF">V3851_03065</name>
</gene>
<dbReference type="Gene3D" id="1.10.10.10">
    <property type="entry name" value="Winged helix-like DNA-binding domain superfamily/Winged helix DNA-binding domain"/>
    <property type="match status" value="1"/>
</dbReference>
<evidence type="ECO:0000313" key="5">
    <source>
        <dbReference type="EMBL" id="MEF2964797.1"/>
    </source>
</evidence>
<keyword evidence="2" id="KW-0805">Transcription regulation</keyword>
<reference evidence="5 6" key="1">
    <citation type="submission" date="2024-02" db="EMBL/GenBank/DDBJ databases">
        <title>A nitrogen-fixing paenibacillus bacterium.</title>
        <authorList>
            <person name="Zhang W.L."/>
            <person name="Chen S.F."/>
        </authorList>
    </citation>
    <scope>NUCLEOTIDE SEQUENCE [LARGE SCALE GENOMIC DNA]</scope>
    <source>
        <strain evidence="5 6">M1</strain>
    </source>
</reference>
<protein>
    <submittedName>
        <fullName evidence="5">BlaI/MecI/CopY family transcriptional regulator</fullName>
    </submittedName>
</protein>
<dbReference type="InterPro" id="IPR036390">
    <property type="entry name" value="WH_DNA-bd_sf"/>
</dbReference>
<dbReference type="RefSeq" id="WP_331845000.1">
    <property type="nucleotide sequence ID" value="NZ_JAZHPZ010000001.1"/>
</dbReference>
<dbReference type="Proteomes" id="UP001306950">
    <property type="component" value="Unassembled WGS sequence"/>
</dbReference>
<keyword evidence="6" id="KW-1185">Reference proteome</keyword>
<dbReference type="EMBL" id="JAZHPZ010000001">
    <property type="protein sequence ID" value="MEF2964797.1"/>
    <property type="molecule type" value="Genomic_DNA"/>
</dbReference>
<dbReference type="SUPFAM" id="SSF46785">
    <property type="entry name" value="Winged helix' DNA-binding domain"/>
    <property type="match status" value="1"/>
</dbReference>
<evidence type="ECO:0000256" key="2">
    <source>
        <dbReference type="ARBA" id="ARBA00023015"/>
    </source>
</evidence>